<gene>
    <name evidence="2" type="ORF">H7B67_20890</name>
</gene>
<evidence type="ECO:0000313" key="3">
    <source>
        <dbReference type="Proteomes" id="UP000535838"/>
    </source>
</evidence>
<keyword evidence="1" id="KW-0472">Membrane</keyword>
<sequence length="208" mass="23015">MNRKTLYGGIVAVAFAFTVWTLLHWLVIDPLASDFLSVKAETETARPIKLPAWLRVLDVHIAFACLSMIAGALNFSGKLRAARPKRHRAIGYAYIVSVFGVIVTSGYMAPYATGGQAVGMAFNLLNIVWMSYTIVALVQIKRRQVQRHRNWMIRSYSLVFTNMGIHLFEAVLARGFGMNDADAYATSVFVTVAALLVAAEVAVRGFRK</sequence>
<keyword evidence="1" id="KW-0812">Transmembrane</keyword>
<dbReference type="AlphaFoldDB" id="A0A841T400"/>
<feature type="transmembrane region" description="Helical" evidence="1">
    <location>
        <begin position="158"/>
        <end position="177"/>
    </location>
</feature>
<name>A0A841T400_9BACL</name>
<dbReference type="RefSeq" id="WP_185121805.1">
    <property type="nucleotide sequence ID" value="NZ_JACJVQ010000019.1"/>
</dbReference>
<dbReference type="Pfam" id="PF10067">
    <property type="entry name" value="DUF2306"/>
    <property type="match status" value="1"/>
</dbReference>
<organism evidence="2 3">
    <name type="scientific">Cohnella thailandensis</name>
    <dbReference type="NCBI Taxonomy" id="557557"/>
    <lineage>
        <taxon>Bacteria</taxon>
        <taxon>Bacillati</taxon>
        <taxon>Bacillota</taxon>
        <taxon>Bacilli</taxon>
        <taxon>Bacillales</taxon>
        <taxon>Paenibacillaceae</taxon>
        <taxon>Cohnella</taxon>
    </lineage>
</organism>
<dbReference type="InterPro" id="IPR018750">
    <property type="entry name" value="DUF2306_membrane"/>
</dbReference>
<feature type="transmembrane region" description="Helical" evidence="1">
    <location>
        <begin position="59"/>
        <end position="77"/>
    </location>
</feature>
<keyword evidence="3" id="KW-1185">Reference proteome</keyword>
<evidence type="ECO:0000313" key="2">
    <source>
        <dbReference type="EMBL" id="MBB6636587.1"/>
    </source>
</evidence>
<proteinExistence type="predicted"/>
<reference evidence="2 3" key="1">
    <citation type="submission" date="2020-08" db="EMBL/GenBank/DDBJ databases">
        <title>Cohnella phylogeny.</title>
        <authorList>
            <person name="Dunlap C."/>
        </authorList>
    </citation>
    <scope>NUCLEOTIDE SEQUENCE [LARGE SCALE GENOMIC DNA]</scope>
    <source>
        <strain evidence="2 3">DSM 25241</strain>
    </source>
</reference>
<feature type="transmembrane region" description="Helical" evidence="1">
    <location>
        <begin position="89"/>
        <end position="108"/>
    </location>
</feature>
<protein>
    <submittedName>
        <fullName evidence="2">DUF2306 domain-containing protein</fullName>
    </submittedName>
</protein>
<accession>A0A841T400</accession>
<feature type="transmembrane region" description="Helical" evidence="1">
    <location>
        <begin position="183"/>
        <end position="203"/>
    </location>
</feature>
<comment type="caution">
    <text evidence="2">The sequence shown here is derived from an EMBL/GenBank/DDBJ whole genome shotgun (WGS) entry which is preliminary data.</text>
</comment>
<keyword evidence="1" id="KW-1133">Transmembrane helix</keyword>
<feature type="transmembrane region" description="Helical" evidence="1">
    <location>
        <begin position="7"/>
        <end position="28"/>
    </location>
</feature>
<evidence type="ECO:0000256" key="1">
    <source>
        <dbReference type="SAM" id="Phobius"/>
    </source>
</evidence>
<feature type="transmembrane region" description="Helical" evidence="1">
    <location>
        <begin position="120"/>
        <end position="138"/>
    </location>
</feature>
<dbReference type="EMBL" id="JACJVQ010000019">
    <property type="protein sequence ID" value="MBB6636587.1"/>
    <property type="molecule type" value="Genomic_DNA"/>
</dbReference>
<dbReference type="Proteomes" id="UP000535838">
    <property type="component" value="Unassembled WGS sequence"/>
</dbReference>